<evidence type="ECO:0000256" key="1">
    <source>
        <dbReference type="SAM" id="MobiDB-lite"/>
    </source>
</evidence>
<dbReference type="PANTHER" id="PTHR12984:SF3">
    <property type="entry name" value="N-TERMINAL KINASE-LIKE PROTEIN"/>
    <property type="match status" value="1"/>
</dbReference>
<evidence type="ECO:0000313" key="3">
    <source>
        <dbReference type="Proteomes" id="UP000663889"/>
    </source>
</evidence>
<sequence length="552" mass="61265">MVLSLTIDTSSYGCIKMWGSFFSGGKDPLKDLGYEILPDSQQTTNNPRSIWTILNGKKKTTGDLVTIFSCQNDAHIQLAKAALKRMKTLRHPNILIYLDSVETDKSVYVVTEKAVTLETYLNELKSNNNVTDFNSEHLLEIAWGLQQLCRVLIFLHDDCKLSHGNINTDTIFVDAKSCDWKLGCLEFVQSINEAQINLPSRFLPACQRYEPPSKKGGDSQKSLLQHAYDLFYFVMSSKFGQCQSIPSIRGRLLISAFGRGTQDPFGPSRQASLYALNHSERFFTLKDIATKILPIACHATIDPELDVRQQAFKTIQIFVKKLETVSEKPELAIEMEKDVSSSNVGGIAANETSWTSWALTSLSSNIGKLTTKPQQPSVNLTLAKSDSQNALANTSTTTTTTTTTTAKAETSNNGQPPITTKTTTKLQIKVEKEEQDRQSSALASYFNKINDNDEEDKTPWDDIKSNDWGDSLETEDDKWDDFSATTLSSQPAKATTTTTTTTTKSSSVSNPSSWAQDKPSSTSQKKNDWDSDAFFDDVLTSATKPKPKTSRH</sequence>
<gene>
    <name evidence="2" type="ORF">SEV965_LOCUS7949</name>
</gene>
<dbReference type="AlphaFoldDB" id="A0A814CQE3"/>
<dbReference type="PANTHER" id="PTHR12984">
    <property type="entry name" value="SCY1-RELATED S/T PROTEIN KINASE-LIKE"/>
    <property type="match status" value="1"/>
</dbReference>
<feature type="compositionally biased region" description="Polar residues" evidence="1">
    <location>
        <begin position="504"/>
        <end position="524"/>
    </location>
</feature>
<name>A0A814CQE3_9BILA</name>
<feature type="region of interest" description="Disordered" evidence="1">
    <location>
        <begin position="382"/>
        <end position="424"/>
    </location>
</feature>
<evidence type="ECO:0000313" key="2">
    <source>
        <dbReference type="EMBL" id="CAF0945408.1"/>
    </source>
</evidence>
<dbReference type="EMBL" id="CAJNOU010000284">
    <property type="protein sequence ID" value="CAF0945408.1"/>
    <property type="molecule type" value="Genomic_DNA"/>
</dbReference>
<accession>A0A814CQE3</accession>
<feature type="compositionally biased region" description="Basic and acidic residues" evidence="1">
    <location>
        <begin position="457"/>
        <end position="467"/>
    </location>
</feature>
<organism evidence="2 3">
    <name type="scientific">Rotaria sordida</name>
    <dbReference type="NCBI Taxonomy" id="392033"/>
    <lineage>
        <taxon>Eukaryota</taxon>
        <taxon>Metazoa</taxon>
        <taxon>Spiralia</taxon>
        <taxon>Gnathifera</taxon>
        <taxon>Rotifera</taxon>
        <taxon>Eurotatoria</taxon>
        <taxon>Bdelloidea</taxon>
        <taxon>Philodinida</taxon>
        <taxon>Philodinidae</taxon>
        <taxon>Rotaria</taxon>
    </lineage>
</organism>
<dbReference type="InterPro" id="IPR011009">
    <property type="entry name" value="Kinase-like_dom_sf"/>
</dbReference>
<dbReference type="Proteomes" id="UP000663889">
    <property type="component" value="Unassembled WGS sequence"/>
</dbReference>
<feature type="compositionally biased region" description="Acidic residues" evidence="1">
    <location>
        <begin position="470"/>
        <end position="479"/>
    </location>
</feature>
<dbReference type="Gene3D" id="1.25.10.10">
    <property type="entry name" value="Leucine-rich Repeat Variant"/>
    <property type="match status" value="1"/>
</dbReference>
<dbReference type="InterPro" id="IPR011989">
    <property type="entry name" value="ARM-like"/>
</dbReference>
<dbReference type="Gene3D" id="3.30.200.20">
    <property type="entry name" value="Phosphorylase Kinase, domain 1"/>
    <property type="match status" value="1"/>
</dbReference>
<reference evidence="2" key="1">
    <citation type="submission" date="2021-02" db="EMBL/GenBank/DDBJ databases">
        <authorList>
            <person name="Nowell W R."/>
        </authorList>
    </citation>
    <scope>NUCLEOTIDE SEQUENCE</scope>
</reference>
<feature type="compositionally biased region" description="Polar residues" evidence="1">
    <location>
        <begin position="382"/>
        <end position="393"/>
    </location>
</feature>
<dbReference type="InterPro" id="IPR051177">
    <property type="entry name" value="CIK-Related_Protein"/>
</dbReference>
<feature type="compositionally biased region" description="Polar residues" evidence="1">
    <location>
        <begin position="406"/>
        <end position="418"/>
    </location>
</feature>
<dbReference type="SUPFAM" id="SSF56112">
    <property type="entry name" value="Protein kinase-like (PK-like)"/>
    <property type="match status" value="1"/>
</dbReference>
<evidence type="ECO:0008006" key="4">
    <source>
        <dbReference type="Google" id="ProtNLM"/>
    </source>
</evidence>
<feature type="region of interest" description="Disordered" evidence="1">
    <location>
        <begin position="450"/>
        <end position="531"/>
    </location>
</feature>
<dbReference type="Gene3D" id="1.10.510.10">
    <property type="entry name" value="Transferase(Phosphotransferase) domain 1"/>
    <property type="match status" value="1"/>
</dbReference>
<protein>
    <recommendedName>
        <fullName evidence="4">Protein kinase domain-containing protein</fullName>
    </recommendedName>
</protein>
<feature type="compositionally biased region" description="Low complexity" evidence="1">
    <location>
        <begin position="394"/>
        <end position="405"/>
    </location>
</feature>
<feature type="compositionally biased region" description="Polar residues" evidence="1">
    <location>
        <begin position="483"/>
        <end position="494"/>
    </location>
</feature>
<comment type="caution">
    <text evidence="2">The sequence shown here is derived from an EMBL/GenBank/DDBJ whole genome shotgun (WGS) entry which is preliminary data.</text>
</comment>
<proteinExistence type="predicted"/>